<feature type="compositionally biased region" description="Polar residues" evidence="1">
    <location>
        <begin position="1"/>
        <end position="11"/>
    </location>
</feature>
<evidence type="ECO:0000313" key="4">
    <source>
        <dbReference type="WBParaSite" id="ECPE_0001256101-mRNA-1"/>
    </source>
</evidence>
<organism evidence="4">
    <name type="scientific">Echinostoma caproni</name>
    <dbReference type="NCBI Taxonomy" id="27848"/>
    <lineage>
        <taxon>Eukaryota</taxon>
        <taxon>Metazoa</taxon>
        <taxon>Spiralia</taxon>
        <taxon>Lophotrochozoa</taxon>
        <taxon>Platyhelminthes</taxon>
        <taxon>Trematoda</taxon>
        <taxon>Digenea</taxon>
        <taxon>Plagiorchiida</taxon>
        <taxon>Echinostomata</taxon>
        <taxon>Echinostomatoidea</taxon>
        <taxon>Echinostomatidae</taxon>
        <taxon>Echinostoma</taxon>
    </lineage>
</organism>
<feature type="compositionally biased region" description="Basic and acidic residues" evidence="1">
    <location>
        <begin position="23"/>
        <end position="32"/>
    </location>
</feature>
<feature type="region of interest" description="Disordered" evidence="1">
    <location>
        <begin position="81"/>
        <end position="133"/>
    </location>
</feature>
<dbReference type="AlphaFoldDB" id="A0A183AZZ0"/>
<proteinExistence type="predicted"/>
<dbReference type="Proteomes" id="UP000272942">
    <property type="component" value="Unassembled WGS sequence"/>
</dbReference>
<feature type="compositionally biased region" description="Basic and acidic residues" evidence="1">
    <location>
        <begin position="114"/>
        <end position="132"/>
    </location>
</feature>
<reference evidence="2 3" key="2">
    <citation type="submission" date="2018-11" db="EMBL/GenBank/DDBJ databases">
        <authorList>
            <consortium name="Pathogen Informatics"/>
        </authorList>
    </citation>
    <scope>NUCLEOTIDE SEQUENCE [LARGE SCALE GENOMIC DNA]</scope>
    <source>
        <strain evidence="2 3">Egypt</strain>
    </source>
</reference>
<sequence>HDRSETSTVIVRSSERPIAFDPVPHDPEVPGSGIRREFHVAVEESTSPHDMHRSFAPVRTGMDSPAVLRWLESTQVAVTIPGSDSESAGGGSSNTNTIPDSASVSTVSNQSSRTLHDHGPGVLSKTEDKMGNEKLQPGTVLVRLMNTNPGENLGIQIKPVFTDRAELIAQGFHVPDGARVVHITLSNGTNARLLLAEDMLMYT</sequence>
<accession>A0A183AZZ0</accession>
<evidence type="ECO:0000256" key="1">
    <source>
        <dbReference type="SAM" id="MobiDB-lite"/>
    </source>
</evidence>
<feature type="compositionally biased region" description="Low complexity" evidence="1">
    <location>
        <begin position="101"/>
        <end position="112"/>
    </location>
</feature>
<reference evidence="4" key="1">
    <citation type="submission" date="2016-06" db="UniProtKB">
        <authorList>
            <consortium name="WormBaseParasite"/>
        </authorList>
    </citation>
    <scope>IDENTIFICATION</scope>
</reference>
<dbReference type="EMBL" id="UZAN01053031">
    <property type="protein sequence ID" value="VDP89798.1"/>
    <property type="molecule type" value="Genomic_DNA"/>
</dbReference>
<dbReference type="WBParaSite" id="ECPE_0001256101-mRNA-1">
    <property type="protein sequence ID" value="ECPE_0001256101-mRNA-1"/>
    <property type="gene ID" value="ECPE_0001256101"/>
</dbReference>
<feature type="region of interest" description="Disordered" evidence="1">
    <location>
        <begin position="1"/>
        <end position="32"/>
    </location>
</feature>
<evidence type="ECO:0000313" key="3">
    <source>
        <dbReference type="Proteomes" id="UP000272942"/>
    </source>
</evidence>
<protein>
    <submittedName>
        <fullName evidence="4">PDZ domain-containing protein</fullName>
    </submittedName>
</protein>
<keyword evidence="3" id="KW-1185">Reference proteome</keyword>
<gene>
    <name evidence="2" type="ORF">ECPE_LOCUS12526</name>
</gene>
<name>A0A183AZZ0_9TREM</name>
<evidence type="ECO:0000313" key="2">
    <source>
        <dbReference type="EMBL" id="VDP89798.1"/>
    </source>
</evidence>